<dbReference type="AlphaFoldDB" id="A0A840B141"/>
<gene>
    <name evidence="2" type="ORF">GGR91_001889</name>
</gene>
<dbReference type="Pfam" id="PF12412">
    <property type="entry name" value="DUF3667"/>
    <property type="match status" value="1"/>
</dbReference>
<keyword evidence="3" id="KW-1185">Reference proteome</keyword>
<keyword evidence="1" id="KW-1133">Transmembrane helix</keyword>
<accession>A0A840B141</accession>
<name>A0A840B141_9SPHN</name>
<keyword evidence="1" id="KW-0472">Membrane</keyword>
<reference evidence="2 3" key="1">
    <citation type="submission" date="2020-08" db="EMBL/GenBank/DDBJ databases">
        <title>Genomic Encyclopedia of Type Strains, Phase IV (KMG-IV): sequencing the most valuable type-strain genomes for metagenomic binning, comparative biology and taxonomic classification.</title>
        <authorList>
            <person name="Goeker M."/>
        </authorList>
    </citation>
    <scope>NUCLEOTIDE SEQUENCE [LARGE SCALE GENOMIC DNA]</scope>
    <source>
        <strain evidence="2 3">DSM 29050</strain>
    </source>
</reference>
<proteinExistence type="predicted"/>
<feature type="transmembrane region" description="Helical" evidence="1">
    <location>
        <begin position="335"/>
        <end position="361"/>
    </location>
</feature>
<organism evidence="2 3">
    <name type="scientific">Sphingorhabdus rigui</name>
    <dbReference type="NCBI Taxonomy" id="1282858"/>
    <lineage>
        <taxon>Bacteria</taxon>
        <taxon>Pseudomonadati</taxon>
        <taxon>Pseudomonadota</taxon>
        <taxon>Alphaproteobacteria</taxon>
        <taxon>Sphingomonadales</taxon>
        <taxon>Sphingomonadaceae</taxon>
        <taxon>Sphingorhabdus</taxon>
    </lineage>
</organism>
<evidence type="ECO:0000313" key="2">
    <source>
        <dbReference type="EMBL" id="MBB3943631.1"/>
    </source>
</evidence>
<feature type="transmembrane region" description="Helical" evidence="1">
    <location>
        <begin position="279"/>
        <end position="300"/>
    </location>
</feature>
<feature type="transmembrane region" description="Helical" evidence="1">
    <location>
        <begin position="104"/>
        <end position="125"/>
    </location>
</feature>
<comment type="caution">
    <text evidence="2">The sequence shown here is derived from an EMBL/GenBank/DDBJ whole genome shotgun (WGS) entry which is preliminary data.</text>
</comment>
<evidence type="ECO:0000313" key="3">
    <source>
        <dbReference type="Proteomes" id="UP000581447"/>
    </source>
</evidence>
<dbReference type="EMBL" id="JACIEA010000002">
    <property type="protein sequence ID" value="MBB3943631.1"/>
    <property type="molecule type" value="Genomic_DNA"/>
</dbReference>
<feature type="transmembrane region" description="Helical" evidence="1">
    <location>
        <begin position="249"/>
        <end position="267"/>
    </location>
</feature>
<dbReference type="RefSeq" id="WP_183941925.1">
    <property type="nucleotide sequence ID" value="NZ_BAABBG010000005.1"/>
</dbReference>
<evidence type="ECO:0000256" key="1">
    <source>
        <dbReference type="SAM" id="Phobius"/>
    </source>
</evidence>
<dbReference type="Proteomes" id="UP000581447">
    <property type="component" value="Unassembled WGS sequence"/>
</dbReference>
<evidence type="ECO:0008006" key="4">
    <source>
        <dbReference type="Google" id="ProtNLM"/>
    </source>
</evidence>
<sequence>MSGELAAAADIITGAAVARAVEPNAGEGKDPSDMCLNCGTALHGPHCHICGQKAKAHRTLSAFGHDILHSVLHFDGKIWRTLPMLFWKPGELTRRYVHGERAKFVSPLALFLFSVFLTFAVFNWMSHGDEAAVDLGAGSTKAEVATPEFAAEQRKSRDDIARLEKDVLAARKAGKPTQALEQELKSDKLGLTLMGTAANSFGNGTNDADGYQFTDLEFPGAAYLNKAAETAKKNPQLLFYKMQSNAYKYSWALIPISVPFVWLLFFWRRRFKMFDHAVFVTYSLTFMMLLGLICGILISFGPTEPIGGLLLTFYPPIHMYRQLHQAYETSRFGAFWRMCLLSVFAMTALTLFAVLVVAIGVS</sequence>
<keyword evidence="1" id="KW-0812">Transmembrane</keyword>
<dbReference type="InterPro" id="IPR022134">
    <property type="entry name" value="DUF3667"/>
</dbReference>
<protein>
    <recommendedName>
        <fullName evidence="4">DUF3667 domain-containing protein</fullName>
    </recommendedName>
</protein>